<dbReference type="GO" id="GO:0016301">
    <property type="term" value="F:kinase activity"/>
    <property type="evidence" value="ECO:0007669"/>
    <property type="project" value="UniProtKB-KW"/>
</dbReference>
<evidence type="ECO:0000256" key="5">
    <source>
        <dbReference type="ARBA" id="ARBA00022692"/>
    </source>
</evidence>
<evidence type="ECO:0000256" key="7">
    <source>
        <dbReference type="ARBA" id="ARBA00022737"/>
    </source>
</evidence>
<evidence type="ECO:0000256" key="8">
    <source>
        <dbReference type="ARBA" id="ARBA00022989"/>
    </source>
</evidence>
<protein>
    <submittedName>
        <fullName evidence="15">Serine-threonine protein kinase, plant-type, putative</fullName>
        <ecNumber evidence="15">3.1.3.16</ecNumber>
    </submittedName>
</protein>
<evidence type="ECO:0000256" key="1">
    <source>
        <dbReference type="ARBA" id="ARBA00004251"/>
    </source>
</evidence>
<dbReference type="InterPro" id="IPR032675">
    <property type="entry name" value="LRR_dom_sf"/>
</dbReference>
<evidence type="ECO:0000256" key="9">
    <source>
        <dbReference type="ARBA" id="ARBA00023136"/>
    </source>
</evidence>
<dbReference type="InParanoid" id="B9SZM4"/>
<dbReference type="EMBL" id="EQ974280">
    <property type="protein sequence ID" value="EEF30930.1"/>
    <property type="molecule type" value="Genomic_DNA"/>
</dbReference>
<accession>B9SZM4</accession>
<dbReference type="SUPFAM" id="SSF52058">
    <property type="entry name" value="L domain-like"/>
    <property type="match status" value="3"/>
</dbReference>
<dbReference type="SMART" id="SM00369">
    <property type="entry name" value="LRR_TYP"/>
    <property type="match status" value="9"/>
</dbReference>
<keyword evidence="10" id="KW-0675">Receptor</keyword>
<keyword evidence="15" id="KW-0418">Kinase</keyword>
<dbReference type="Gene3D" id="3.80.10.10">
    <property type="entry name" value="Ribonuclease Inhibitor"/>
    <property type="match status" value="8"/>
</dbReference>
<dbReference type="PRINTS" id="PR00019">
    <property type="entry name" value="LEURICHRPT"/>
</dbReference>
<evidence type="ECO:0000256" key="6">
    <source>
        <dbReference type="ARBA" id="ARBA00022729"/>
    </source>
</evidence>
<dbReference type="FunFam" id="3.80.10.10:FF:000041">
    <property type="entry name" value="LRR receptor-like serine/threonine-protein kinase ERECTA"/>
    <property type="match status" value="2"/>
</dbReference>
<keyword evidence="3" id="KW-1003">Cell membrane</keyword>
<dbReference type="PANTHER" id="PTHR48062">
    <property type="entry name" value="RECEPTOR-LIKE PROTEIN 14"/>
    <property type="match status" value="1"/>
</dbReference>
<dbReference type="STRING" id="3988.B9SZM4"/>
<organism evidence="15 16">
    <name type="scientific">Ricinus communis</name>
    <name type="common">Castor bean</name>
    <dbReference type="NCBI Taxonomy" id="3988"/>
    <lineage>
        <taxon>Eukaryota</taxon>
        <taxon>Viridiplantae</taxon>
        <taxon>Streptophyta</taxon>
        <taxon>Embryophyta</taxon>
        <taxon>Tracheophyta</taxon>
        <taxon>Spermatophyta</taxon>
        <taxon>Magnoliopsida</taxon>
        <taxon>eudicotyledons</taxon>
        <taxon>Gunneridae</taxon>
        <taxon>Pentapetalae</taxon>
        <taxon>rosids</taxon>
        <taxon>fabids</taxon>
        <taxon>Malpighiales</taxon>
        <taxon>Euphorbiaceae</taxon>
        <taxon>Acalyphoideae</taxon>
        <taxon>Acalypheae</taxon>
        <taxon>Ricinus</taxon>
    </lineage>
</organism>
<dbReference type="FunFam" id="3.80.10.10:FF:000213">
    <property type="entry name" value="Tyrosine-sulfated glycopeptide receptor 1"/>
    <property type="match status" value="1"/>
</dbReference>
<keyword evidence="5 12" id="KW-0812">Transmembrane</keyword>
<evidence type="ECO:0000259" key="14">
    <source>
        <dbReference type="Pfam" id="PF08263"/>
    </source>
</evidence>
<name>B9SZM4_RICCO</name>
<keyword evidence="16" id="KW-1185">Reference proteome</keyword>
<evidence type="ECO:0000313" key="16">
    <source>
        <dbReference type="Proteomes" id="UP000008311"/>
    </source>
</evidence>
<dbReference type="GO" id="GO:0004722">
    <property type="term" value="F:protein serine/threonine phosphatase activity"/>
    <property type="evidence" value="ECO:0007669"/>
    <property type="project" value="UniProtKB-EC"/>
</dbReference>
<dbReference type="PROSITE" id="PS51450">
    <property type="entry name" value="LRR"/>
    <property type="match status" value="1"/>
</dbReference>
<dbReference type="InterPro" id="IPR051502">
    <property type="entry name" value="RLP_Defense_Trigger"/>
</dbReference>
<evidence type="ECO:0000313" key="15">
    <source>
        <dbReference type="EMBL" id="EEF30930.1"/>
    </source>
</evidence>
<evidence type="ECO:0000256" key="3">
    <source>
        <dbReference type="ARBA" id="ARBA00022475"/>
    </source>
</evidence>
<keyword evidence="7" id="KW-0677">Repeat</keyword>
<evidence type="ECO:0000256" key="2">
    <source>
        <dbReference type="ARBA" id="ARBA00009592"/>
    </source>
</evidence>
<keyword evidence="15" id="KW-0808">Transferase</keyword>
<evidence type="ECO:0000256" key="11">
    <source>
        <dbReference type="ARBA" id="ARBA00023180"/>
    </source>
</evidence>
<dbReference type="InterPro" id="IPR001611">
    <property type="entry name" value="Leu-rich_rpt"/>
</dbReference>
<evidence type="ECO:0000256" key="10">
    <source>
        <dbReference type="ARBA" id="ARBA00023170"/>
    </source>
</evidence>
<comment type="subcellular location">
    <subcellularLocation>
        <location evidence="1">Cell membrane</location>
        <topology evidence="1">Single-pass type I membrane protein</topology>
    </subcellularLocation>
</comment>
<dbReference type="InterPro" id="IPR003591">
    <property type="entry name" value="Leu-rich_rpt_typical-subtyp"/>
</dbReference>
<keyword evidence="6 13" id="KW-0732">Signal</keyword>
<evidence type="ECO:0000256" key="13">
    <source>
        <dbReference type="SAM" id="SignalP"/>
    </source>
</evidence>
<evidence type="ECO:0000256" key="4">
    <source>
        <dbReference type="ARBA" id="ARBA00022614"/>
    </source>
</evidence>
<feature type="chain" id="PRO_5002891833" evidence="13">
    <location>
        <begin position="21"/>
        <end position="912"/>
    </location>
</feature>
<feature type="transmembrane region" description="Helical" evidence="12">
    <location>
        <begin position="872"/>
        <end position="893"/>
    </location>
</feature>
<dbReference type="GO" id="GO:0005886">
    <property type="term" value="C:plasma membrane"/>
    <property type="evidence" value="ECO:0007669"/>
    <property type="project" value="UniProtKB-SubCell"/>
</dbReference>
<dbReference type="PANTHER" id="PTHR48062:SF21">
    <property type="entry name" value="RECEPTOR-LIKE PROTEIN 12"/>
    <property type="match status" value="1"/>
</dbReference>
<dbReference type="Pfam" id="PF08263">
    <property type="entry name" value="LRRNT_2"/>
    <property type="match status" value="1"/>
</dbReference>
<dbReference type="AlphaFoldDB" id="B9SZM4"/>
<keyword evidence="11" id="KW-0325">Glycoprotein</keyword>
<dbReference type="eggNOG" id="KOG0619">
    <property type="taxonomic scope" value="Eukaryota"/>
</dbReference>
<dbReference type="EC" id="3.1.3.16" evidence="15"/>
<evidence type="ECO:0000256" key="12">
    <source>
        <dbReference type="SAM" id="Phobius"/>
    </source>
</evidence>
<keyword evidence="4" id="KW-0433">Leucine-rich repeat</keyword>
<dbReference type="Pfam" id="PF13855">
    <property type="entry name" value="LRR_8"/>
    <property type="match status" value="3"/>
</dbReference>
<comment type="similarity">
    <text evidence="2">Belongs to the RLP family.</text>
</comment>
<keyword evidence="8 12" id="KW-1133">Transmembrane helix</keyword>
<proteinExistence type="inferred from homology"/>
<keyword evidence="9 12" id="KW-0472">Membrane</keyword>
<dbReference type="Pfam" id="PF00560">
    <property type="entry name" value="LRR_1"/>
    <property type="match status" value="5"/>
</dbReference>
<feature type="domain" description="Leucine-rich repeat-containing N-terminal plant-type" evidence="14">
    <location>
        <begin position="25"/>
        <end position="65"/>
    </location>
</feature>
<dbReference type="Proteomes" id="UP000008311">
    <property type="component" value="Unassembled WGS sequence"/>
</dbReference>
<sequence length="912" mass="101806">MVLKWVWMGVLLVLSETCCCKGCLDKERAALLQLKPFFDSTLALQKWLGAEDNLDCCQWERVECSSITGRVTRLDLDTTRAYQSSRNWYLNASLFLPFEELKSLSLKGNSIVDCVENEGFERLSTRLSSLEVLDLSYNSFNESILSSLSEFSSLKSLNLGFNPFEVPIQAQDLPNFENLEELYLDKIELENSFLQTVGVMTSLKVLSLSGCGLTGALPNVQGLCELIHLRVLDVSSNEFHGILPWCLSNLTSLQLLDLSSNQFVGDISNSPLKILKSLVDLDVSNNHFQVPFSLGPFFNHSNLKHIRGQNNAIYLEAELHSAPRFQLISIIFSGYGICGTFPNFLYHQNNLQFVDLSHLSLKGEFPNWLLTNNTRLEILDLVNNSLSGHLQLPLHPHVNLLALDISNNHVHDHIPLEIGTFLPKLELLNMSSNGFDGSIPSSFGNMNSLRILDLSNNQLSGSIPEHLATGCFSLNTLILSNNSLQGQMFSKQFNLTNLWWLELDKNHFSGRIPKSLSKSALSIMDLSDNHLSGMIPGWIGNLSYLQNLILSNNRLKGPIPVEFCQLHYLEVLDLANNSVSGILPSCLSPSSIIHVHLSQNMIEGPWTNAFSGSHFLVTLDLSSNRITGRIPTLIGGINALRILNLKSNRFDGEIPAQICGLYQLSLIVLADNNLSGSIPSCLQLDQSDSLAPDVPPVPNPLNPYYLPVRPMYFTTKRRSYSYQGKILSYISGIDFSCNKLTGEIPPEMGNHSAIYSLNLSYNRFTGPIPSTFSNLKQIESLDLSYNNLNGDIPSQLLELKFLSYFSVAHNNLFGKTPKRTGQFATFEVSSYEGNPNLCGLPLPKSCTEREASSAPRASAMDEESNFLDMNTFYGSFIVSYTFVIIGMFLVLYINPQWRRAWFDFVDICISSF</sequence>
<keyword evidence="15" id="KW-0378">Hydrolase</keyword>
<feature type="signal peptide" evidence="13">
    <location>
        <begin position="1"/>
        <end position="20"/>
    </location>
</feature>
<gene>
    <name evidence="15" type="ORF">RCOM_1371710</name>
</gene>
<reference evidence="16" key="1">
    <citation type="journal article" date="2010" name="Nat. Biotechnol.">
        <title>Draft genome sequence of the oilseed species Ricinus communis.</title>
        <authorList>
            <person name="Chan A.P."/>
            <person name="Crabtree J."/>
            <person name="Zhao Q."/>
            <person name="Lorenzi H."/>
            <person name="Orvis J."/>
            <person name="Puiu D."/>
            <person name="Melake-Berhan A."/>
            <person name="Jones K.M."/>
            <person name="Redman J."/>
            <person name="Chen G."/>
            <person name="Cahoon E.B."/>
            <person name="Gedil M."/>
            <person name="Stanke M."/>
            <person name="Haas B.J."/>
            <person name="Wortman J.R."/>
            <person name="Fraser-Liggett C.M."/>
            <person name="Ravel J."/>
            <person name="Rabinowicz P.D."/>
        </authorList>
    </citation>
    <scope>NUCLEOTIDE SEQUENCE [LARGE SCALE GENOMIC DNA]</scope>
    <source>
        <strain evidence="16">cv. Hale</strain>
    </source>
</reference>
<dbReference type="InterPro" id="IPR013210">
    <property type="entry name" value="LRR_N_plant-typ"/>
</dbReference>